<evidence type="ECO:0000256" key="14">
    <source>
        <dbReference type="PROSITE-ProRule" id="PRU01360"/>
    </source>
</evidence>
<dbReference type="CDD" id="cd01347">
    <property type="entry name" value="ligand_gated_channel"/>
    <property type="match status" value="1"/>
</dbReference>
<dbReference type="Gene3D" id="2.170.130.10">
    <property type="entry name" value="TonB-dependent receptor, plug domain"/>
    <property type="match status" value="1"/>
</dbReference>
<evidence type="ECO:0000256" key="3">
    <source>
        <dbReference type="ARBA" id="ARBA00022448"/>
    </source>
</evidence>
<keyword evidence="13 14" id="KW-0998">Cell outer membrane</keyword>
<feature type="signal peptide" evidence="17">
    <location>
        <begin position="1"/>
        <end position="23"/>
    </location>
</feature>
<dbReference type="InterPro" id="IPR000531">
    <property type="entry name" value="Beta-barrel_TonB"/>
</dbReference>
<keyword evidence="21" id="KW-1185">Reference proteome</keyword>
<evidence type="ECO:0000256" key="16">
    <source>
        <dbReference type="RuleBase" id="RU003357"/>
    </source>
</evidence>
<dbReference type="OrthoDB" id="9760333at2"/>
<feature type="short sequence motif" description="TonB C-terminal box" evidence="15">
    <location>
        <begin position="684"/>
        <end position="701"/>
    </location>
</feature>
<keyword evidence="6 14" id="KW-0812">Transmembrane</keyword>
<keyword evidence="9" id="KW-0406">Ion transport</keyword>
<keyword evidence="5" id="KW-0410">Iron transport</keyword>
<evidence type="ECO:0000256" key="11">
    <source>
        <dbReference type="ARBA" id="ARBA00023136"/>
    </source>
</evidence>
<keyword evidence="8" id="KW-0408">Iron</keyword>
<dbReference type="NCBIfam" id="TIGR01783">
    <property type="entry name" value="TonB-siderophor"/>
    <property type="match status" value="1"/>
</dbReference>
<evidence type="ECO:0000256" key="1">
    <source>
        <dbReference type="ARBA" id="ARBA00004571"/>
    </source>
</evidence>
<evidence type="ECO:0000313" key="21">
    <source>
        <dbReference type="Proteomes" id="UP000285023"/>
    </source>
</evidence>
<keyword evidence="4 14" id="KW-1134">Transmembrane beta strand</keyword>
<feature type="chain" id="PRO_5019307508" evidence="17">
    <location>
        <begin position="24"/>
        <end position="701"/>
    </location>
</feature>
<dbReference type="RefSeq" id="WP_119531968.1">
    <property type="nucleotide sequence ID" value="NZ_QXTF01000001.1"/>
</dbReference>
<evidence type="ECO:0000256" key="7">
    <source>
        <dbReference type="ARBA" id="ARBA00022729"/>
    </source>
</evidence>
<keyword evidence="10 16" id="KW-0798">TonB box</keyword>
<name>A0A418Q2V5_9SPHN</name>
<dbReference type="Proteomes" id="UP000285023">
    <property type="component" value="Unassembled WGS sequence"/>
</dbReference>
<dbReference type="InterPro" id="IPR010917">
    <property type="entry name" value="TonB_rcpt_CS"/>
</dbReference>
<dbReference type="GO" id="GO:0015344">
    <property type="term" value="F:siderophore uptake transmembrane transporter activity"/>
    <property type="evidence" value="ECO:0007669"/>
    <property type="project" value="TreeGrafter"/>
</dbReference>
<gene>
    <name evidence="20" type="ORF">D3M59_04505</name>
</gene>
<keyword evidence="7 17" id="KW-0732">Signal</keyword>
<evidence type="ECO:0000313" key="20">
    <source>
        <dbReference type="EMBL" id="RIX32229.1"/>
    </source>
</evidence>
<comment type="caution">
    <text evidence="20">The sequence shown here is derived from an EMBL/GenBank/DDBJ whole genome shotgun (WGS) entry which is preliminary data.</text>
</comment>
<evidence type="ECO:0000256" key="2">
    <source>
        <dbReference type="ARBA" id="ARBA00009810"/>
    </source>
</evidence>
<dbReference type="InterPro" id="IPR012910">
    <property type="entry name" value="Plug_dom"/>
</dbReference>
<dbReference type="EMBL" id="QXTF01000001">
    <property type="protein sequence ID" value="RIX32229.1"/>
    <property type="molecule type" value="Genomic_DNA"/>
</dbReference>
<protein>
    <submittedName>
        <fullName evidence="20">TonB-dependent siderophore receptor</fullName>
    </submittedName>
</protein>
<reference evidence="20 21" key="1">
    <citation type="submission" date="2018-09" db="EMBL/GenBank/DDBJ databases">
        <title>Sphingomonas sp. DAC4.</title>
        <authorList>
            <person name="Seo T."/>
        </authorList>
    </citation>
    <scope>NUCLEOTIDE SEQUENCE [LARGE SCALE GENOMIC DNA]</scope>
    <source>
        <strain evidence="20 21">DAC4</strain>
    </source>
</reference>
<evidence type="ECO:0000256" key="8">
    <source>
        <dbReference type="ARBA" id="ARBA00023004"/>
    </source>
</evidence>
<dbReference type="GO" id="GO:0015891">
    <property type="term" value="P:siderophore transport"/>
    <property type="evidence" value="ECO:0007669"/>
    <property type="project" value="InterPro"/>
</dbReference>
<dbReference type="InterPro" id="IPR010105">
    <property type="entry name" value="TonB_sidphr_rcpt"/>
</dbReference>
<dbReference type="AlphaFoldDB" id="A0A418Q2V5"/>
<evidence type="ECO:0000259" key="18">
    <source>
        <dbReference type="Pfam" id="PF00593"/>
    </source>
</evidence>
<dbReference type="GO" id="GO:0038023">
    <property type="term" value="F:signaling receptor activity"/>
    <property type="evidence" value="ECO:0007669"/>
    <property type="project" value="InterPro"/>
</dbReference>
<dbReference type="Pfam" id="PF07715">
    <property type="entry name" value="Plug"/>
    <property type="match status" value="1"/>
</dbReference>
<accession>A0A418Q2V5</accession>
<dbReference type="Gene3D" id="2.40.170.20">
    <property type="entry name" value="TonB-dependent receptor, beta-barrel domain"/>
    <property type="match status" value="1"/>
</dbReference>
<feature type="domain" description="TonB-dependent receptor plug" evidence="19">
    <location>
        <begin position="63"/>
        <end position="159"/>
    </location>
</feature>
<evidence type="ECO:0000256" key="9">
    <source>
        <dbReference type="ARBA" id="ARBA00023065"/>
    </source>
</evidence>
<comment type="subcellular location">
    <subcellularLocation>
        <location evidence="1 14">Cell outer membrane</location>
        <topology evidence="1 14">Multi-pass membrane protein</topology>
    </subcellularLocation>
</comment>
<keyword evidence="12 20" id="KW-0675">Receptor</keyword>
<keyword evidence="3 14" id="KW-0813">Transport</keyword>
<feature type="domain" description="TonB-dependent receptor-like beta-barrel" evidence="18">
    <location>
        <begin position="231"/>
        <end position="670"/>
    </location>
</feature>
<proteinExistence type="inferred from homology"/>
<evidence type="ECO:0000259" key="19">
    <source>
        <dbReference type="Pfam" id="PF07715"/>
    </source>
</evidence>
<dbReference type="InterPro" id="IPR039426">
    <property type="entry name" value="TonB-dep_rcpt-like"/>
</dbReference>
<dbReference type="InterPro" id="IPR037066">
    <property type="entry name" value="Plug_dom_sf"/>
</dbReference>
<dbReference type="PROSITE" id="PS52016">
    <property type="entry name" value="TONB_DEPENDENT_REC_3"/>
    <property type="match status" value="1"/>
</dbReference>
<dbReference type="Pfam" id="PF00593">
    <property type="entry name" value="TonB_dep_Rec_b-barrel"/>
    <property type="match status" value="1"/>
</dbReference>
<dbReference type="InterPro" id="IPR036942">
    <property type="entry name" value="Beta-barrel_TonB_sf"/>
</dbReference>
<organism evidence="20 21">
    <name type="scientific">Sphingomonas edaphi</name>
    <dbReference type="NCBI Taxonomy" id="2315689"/>
    <lineage>
        <taxon>Bacteria</taxon>
        <taxon>Pseudomonadati</taxon>
        <taxon>Pseudomonadota</taxon>
        <taxon>Alphaproteobacteria</taxon>
        <taxon>Sphingomonadales</taxon>
        <taxon>Sphingomonadaceae</taxon>
        <taxon>Sphingomonas</taxon>
    </lineage>
</organism>
<evidence type="ECO:0000256" key="17">
    <source>
        <dbReference type="SAM" id="SignalP"/>
    </source>
</evidence>
<evidence type="ECO:0000256" key="4">
    <source>
        <dbReference type="ARBA" id="ARBA00022452"/>
    </source>
</evidence>
<evidence type="ECO:0000256" key="10">
    <source>
        <dbReference type="ARBA" id="ARBA00023077"/>
    </source>
</evidence>
<dbReference type="PROSITE" id="PS01156">
    <property type="entry name" value="TONB_DEPENDENT_REC_2"/>
    <property type="match status" value="1"/>
</dbReference>
<dbReference type="PANTHER" id="PTHR32552">
    <property type="entry name" value="FERRICHROME IRON RECEPTOR-RELATED"/>
    <property type="match status" value="1"/>
</dbReference>
<sequence>MVRSSSSFALILGTSILASPGQAAELVVTGHGVDQSDPIVVVGQREEYGVRSTSTGTKTDTEVKDIPQAMTVVSEAQIEDQQLRSIADVLYFVPGATPGTGEANRDQITLRGNNTTADFFVDGIRDDAQYFRDLYNADRVEVLRGPNAMIFGRGGGGGVVNRVGKRSALNAFNQFSLSSDTYGGVRFTGDVNHPLGRSVGLRVNGMYENGDSFRRRVDLDRYGLNPTVGILAGPDTRIDLSYEYLHDRRTADRGVPSQNGMALDGHDNGFFGDPEDSYARANVHLGMMAIAHRFSDALTLRSRTLIGDYNKFYQNIFPNSAVNSAGQVTLGAYNNRNNRHNLFSQNDLIWKGSLGGIDQTLLFGLEAGHQNSRNHRRSGSFAPGDNVVSISDPTVNVDVTFDSSLTDVNNSTRGTVAAVYLQDQFRPADWLEIVAGLRFDSFKLNVDDLRAEGGTFRRRDELWSPRLGVILKPQLNLSIYASYSRSYLPQSGDQFSGLDINTKALKPERFDNYEFGAKWEPIAGLLATAAIYQLDRTNTRSPGPVSGTFVLTGEQRSRGIELGLERSISDHWQISAGYAYQKAEIRERTTACNPDAADCEVPLVPRHSFSMWSRYSFSPKFAAGLGLIARSNSYASISNAVKLAGYVRVDGALFYKLTRDIEAQLNVENILGADYFSTAHSDNNIAPGAPRNAKATIRFGF</sequence>
<evidence type="ECO:0000256" key="15">
    <source>
        <dbReference type="PROSITE-ProRule" id="PRU10144"/>
    </source>
</evidence>
<comment type="similarity">
    <text evidence="2 14 16">Belongs to the TonB-dependent receptor family.</text>
</comment>
<dbReference type="GO" id="GO:0009279">
    <property type="term" value="C:cell outer membrane"/>
    <property type="evidence" value="ECO:0007669"/>
    <property type="project" value="UniProtKB-SubCell"/>
</dbReference>
<evidence type="ECO:0000256" key="5">
    <source>
        <dbReference type="ARBA" id="ARBA00022496"/>
    </source>
</evidence>
<evidence type="ECO:0000256" key="6">
    <source>
        <dbReference type="ARBA" id="ARBA00022692"/>
    </source>
</evidence>
<dbReference type="SUPFAM" id="SSF56935">
    <property type="entry name" value="Porins"/>
    <property type="match status" value="1"/>
</dbReference>
<dbReference type="PANTHER" id="PTHR32552:SF68">
    <property type="entry name" value="FERRICHROME OUTER MEMBRANE TRANSPORTER_PHAGE RECEPTOR"/>
    <property type="match status" value="1"/>
</dbReference>
<evidence type="ECO:0000256" key="12">
    <source>
        <dbReference type="ARBA" id="ARBA00023170"/>
    </source>
</evidence>
<evidence type="ECO:0000256" key="13">
    <source>
        <dbReference type="ARBA" id="ARBA00023237"/>
    </source>
</evidence>
<keyword evidence="11 14" id="KW-0472">Membrane</keyword>